<keyword evidence="9" id="KW-1185">Reference proteome</keyword>
<evidence type="ECO:0000256" key="6">
    <source>
        <dbReference type="ARBA" id="ARBA00042858"/>
    </source>
</evidence>
<evidence type="ECO:0000256" key="2">
    <source>
        <dbReference type="ARBA" id="ARBA00022840"/>
    </source>
</evidence>
<name>A0ABN9YDK5_9DINO</name>
<reference evidence="8" key="1">
    <citation type="submission" date="2023-10" db="EMBL/GenBank/DDBJ databases">
        <authorList>
            <person name="Chen Y."/>
            <person name="Shah S."/>
            <person name="Dougan E. K."/>
            <person name="Thang M."/>
            <person name="Chan C."/>
        </authorList>
    </citation>
    <scope>NUCLEOTIDE SEQUENCE [LARGE SCALE GENOMIC DNA]</scope>
</reference>
<organism evidence="8 9">
    <name type="scientific">Prorocentrum cordatum</name>
    <dbReference type="NCBI Taxonomy" id="2364126"/>
    <lineage>
        <taxon>Eukaryota</taxon>
        <taxon>Sar</taxon>
        <taxon>Alveolata</taxon>
        <taxon>Dinophyceae</taxon>
        <taxon>Prorocentrales</taxon>
        <taxon>Prorocentraceae</taxon>
        <taxon>Prorocentrum</taxon>
    </lineage>
</organism>
<dbReference type="InterPro" id="IPR011009">
    <property type="entry name" value="Kinase-like_dom_sf"/>
</dbReference>
<dbReference type="Pfam" id="PF00069">
    <property type="entry name" value="Pkinase"/>
    <property type="match status" value="1"/>
</dbReference>
<dbReference type="InterPro" id="IPR000719">
    <property type="entry name" value="Prot_kinase_dom"/>
</dbReference>
<comment type="caution">
    <text evidence="8">The sequence shown here is derived from an EMBL/GenBank/DDBJ whole genome shotgun (WGS) entry which is preliminary data.</text>
</comment>
<evidence type="ECO:0000313" key="8">
    <source>
        <dbReference type="EMBL" id="CAK0909525.1"/>
    </source>
</evidence>
<evidence type="ECO:0000313" key="9">
    <source>
        <dbReference type="Proteomes" id="UP001189429"/>
    </source>
</evidence>
<keyword evidence="1" id="KW-0547">Nucleotide-binding</keyword>
<dbReference type="PROSITE" id="PS50011">
    <property type="entry name" value="PROTEIN_KINASE_DOM"/>
    <property type="match status" value="1"/>
</dbReference>
<dbReference type="SUPFAM" id="SSF56112">
    <property type="entry name" value="Protein kinase-like (PK-like)"/>
    <property type="match status" value="1"/>
</dbReference>
<keyword evidence="2" id="KW-0067">ATP-binding</keyword>
<dbReference type="PANTHER" id="PTHR24056">
    <property type="entry name" value="CELL DIVISION PROTEIN KINASE"/>
    <property type="match status" value="1"/>
</dbReference>
<evidence type="ECO:0000256" key="3">
    <source>
        <dbReference type="ARBA" id="ARBA00038543"/>
    </source>
</evidence>
<dbReference type="Gene3D" id="1.10.510.10">
    <property type="entry name" value="Transferase(Phosphotransferase) domain 1"/>
    <property type="match status" value="1"/>
</dbReference>
<protein>
    <recommendedName>
        <fullName evidence="4">Cyclin-dependent kinase 2 homolog</fullName>
    </recommendedName>
    <alternativeName>
        <fullName evidence="5">Cell division control protein 2 homolog</fullName>
    </alternativeName>
    <alternativeName>
        <fullName evidence="6">cdc2-related kinase 2</fullName>
    </alternativeName>
</protein>
<dbReference type="Proteomes" id="UP001189429">
    <property type="component" value="Unassembled WGS sequence"/>
</dbReference>
<dbReference type="EMBL" id="CAUYUJ010022211">
    <property type="protein sequence ID" value="CAK0909525.1"/>
    <property type="molecule type" value="Genomic_DNA"/>
</dbReference>
<accession>A0ABN9YDK5</accession>
<proteinExistence type="predicted"/>
<evidence type="ECO:0000256" key="5">
    <source>
        <dbReference type="ARBA" id="ARBA00041902"/>
    </source>
</evidence>
<evidence type="ECO:0000256" key="1">
    <source>
        <dbReference type="ARBA" id="ARBA00022741"/>
    </source>
</evidence>
<comment type="subunit">
    <text evidence="3">May form a complex composed of at least the catalytic subunit CRK2 and a cyclin.</text>
</comment>
<evidence type="ECO:0000256" key="4">
    <source>
        <dbReference type="ARBA" id="ARBA00039612"/>
    </source>
</evidence>
<feature type="domain" description="Protein kinase" evidence="7">
    <location>
        <begin position="1"/>
        <end position="225"/>
    </location>
</feature>
<sequence length="231" mass="25583">MGADECQLVFEYVPGDLYQVLRGHQLKGTQLPIEKVVQYSQDLLEGMHACHQHRIIQRDLNPQNVLIHPVDGLKICDFGLARIASVQAWNCTEGVTSLWYRGPELLLGHPRNPKYGPAVDIWSSGCIVVEMATGCPCFPGDCGIGTMFKIMQMLGSPTETAWPGFQETLTQWRPSFPKWPPTDLRAIRDKRPELGDAGMDLVAQLLAMSPAARPSARRARAHAFLARPAPA</sequence>
<dbReference type="InterPro" id="IPR050108">
    <property type="entry name" value="CDK"/>
</dbReference>
<gene>
    <name evidence="8" type="ORF">PCOR1329_LOCUS83908</name>
</gene>
<evidence type="ECO:0000259" key="7">
    <source>
        <dbReference type="PROSITE" id="PS50011"/>
    </source>
</evidence>
<dbReference type="SMART" id="SM00220">
    <property type="entry name" value="S_TKc"/>
    <property type="match status" value="1"/>
</dbReference>